<comment type="caution">
    <text evidence="1">The sequence shown here is derived from an EMBL/GenBank/DDBJ whole genome shotgun (WGS) entry which is preliminary data.</text>
</comment>
<proteinExistence type="predicted"/>
<feature type="non-terminal residue" evidence="1">
    <location>
        <position position="291"/>
    </location>
</feature>
<protein>
    <recommendedName>
        <fullName evidence="3">HYR domain-containing protein</fullName>
    </recommendedName>
</protein>
<sequence length="291" mass="31451">TWTFDDGNGNTQTATQNVIVKDVTKPVITTLPTSSTIYCPNLPVFVTPTATDNCTVISLTSEDVRTNGSCVGTYSITRTWTATDAGGNITKASQTINVEDNTAPVPTTEFQTVINTTCAAVPEIPVLTFVDGCSEIAPTVVFTENIINNTETSYSIVRKWNVKDACNNAIDYIQTVNVDIITNVTTITVPEFINSINATQVDLTTYLPQDAPSNGTWVDINNSGILNGSILDPNNAATGDYTFQYNIETETCPISYVINLKIDQSFVLGCGTIFIHNAFTPNGDNLNEKFV</sequence>
<name>A0ABW8XY24_9FLAO</name>
<evidence type="ECO:0000313" key="1">
    <source>
        <dbReference type="EMBL" id="MFL9832397.1"/>
    </source>
</evidence>
<feature type="non-terminal residue" evidence="1">
    <location>
        <position position="1"/>
    </location>
</feature>
<dbReference type="EMBL" id="JBELQA010000019">
    <property type="protein sequence ID" value="MFL9832397.1"/>
    <property type="molecule type" value="Genomic_DNA"/>
</dbReference>
<organism evidence="1 2">
    <name type="scientific">Flavobacterium plantiphilum</name>
    <dbReference type="NCBI Taxonomy" id="3163297"/>
    <lineage>
        <taxon>Bacteria</taxon>
        <taxon>Pseudomonadati</taxon>
        <taxon>Bacteroidota</taxon>
        <taxon>Flavobacteriia</taxon>
        <taxon>Flavobacteriales</taxon>
        <taxon>Flavobacteriaceae</taxon>
        <taxon>Flavobacterium</taxon>
    </lineage>
</organism>
<gene>
    <name evidence="1" type="ORF">ABS764_16220</name>
</gene>
<dbReference type="Proteomes" id="UP001629260">
    <property type="component" value="Unassembled WGS sequence"/>
</dbReference>
<reference evidence="1 2" key="1">
    <citation type="submission" date="2024-06" db="EMBL/GenBank/DDBJ databases">
        <authorList>
            <person name="Kaempfer P."/>
            <person name="Viver T."/>
        </authorList>
    </citation>
    <scope>NUCLEOTIDE SEQUENCE [LARGE SCALE GENOMIC DNA]</scope>
    <source>
        <strain evidence="1 2">ST-87</strain>
    </source>
</reference>
<accession>A0ABW8XY24</accession>
<evidence type="ECO:0008006" key="3">
    <source>
        <dbReference type="Google" id="ProtNLM"/>
    </source>
</evidence>
<evidence type="ECO:0000313" key="2">
    <source>
        <dbReference type="Proteomes" id="UP001629260"/>
    </source>
</evidence>
<keyword evidence="2" id="KW-1185">Reference proteome</keyword>